<dbReference type="InterPro" id="IPR059030">
    <property type="entry name" value="TPR_Epg5_mid"/>
</dbReference>
<dbReference type="InterPro" id="IPR051436">
    <property type="entry name" value="Autophagy-related_EPG5"/>
</dbReference>
<dbReference type="PANTHER" id="PTHR31139:SF4">
    <property type="entry name" value="ECTOPIC P GRANULES PROTEIN 5 HOMOLOG"/>
    <property type="match status" value="1"/>
</dbReference>
<dbReference type="InterPro" id="IPR058750">
    <property type="entry name" value="TPR_Epg5"/>
</dbReference>
<proteinExistence type="inferred from homology"/>
<accession>A0A226DF71</accession>
<evidence type="ECO:0000313" key="6">
    <source>
        <dbReference type="Proteomes" id="UP000198287"/>
    </source>
</evidence>
<organism evidence="5 6">
    <name type="scientific">Folsomia candida</name>
    <name type="common">Springtail</name>
    <dbReference type="NCBI Taxonomy" id="158441"/>
    <lineage>
        <taxon>Eukaryota</taxon>
        <taxon>Metazoa</taxon>
        <taxon>Ecdysozoa</taxon>
        <taxon>Arthropoda</taxon>
        <taxon>Hexapoda</taxon>
        <taxon>Collembola</taxon>
        <taxon>Entomobryomorpha</taxon>
        <taxon>Isotomoidea</taxon>
        <taxon>Isotomidae</taxon>
        <taxon>Proisotominae</taxon>
        <taxon>Folsomia</taxon>
    </lineage>
</organism>
<protein>
    <submittedName>
        <fullName evidence="5">Ectopic P granules protein 5</fullName>
    </submittedName>
</protein>
<dbReference type="PANTHER" id="PTHR31139">
    <property type="entry name" value="ECTOPIC P GRANULES PROTEIN 5 HOMOLOG"/>
    <property type="match status" value="1"/>
</dbReference>
<dbReference type="OrthoDB" id="75419at2759"/>
<evidence type="ECO:0000256" key="1">
    <source>
        <dbReference type="ARBA" id="ARBA00010948"/>
    </source>
</evidence>
<dbReference type="Proteomes" id="UP000198287">
    <property type="component" value="Unassembled WGS sequence"/>
</dbReference>
<dbReference type="GO" id="GO:0097352">
    <property type="term" value="P:autophagosome maturation"/>
    <property type="evidence" value="ECO:0007669"/>
    <property type="project" value="TreeGrafter"/>
</dbReference>
<feature type="domain" description="Epg5-like TPR" evidence="4">
    <location>
        <begin position="620"/>
        <end position="795"/>
    </location>
</feature>
<evidence type="ECO:0000259" key="3">
    <source>
        <dbReference type="Pfam" id="PF26103"/>
    </source>
</evidence>
<dbReference type="Pfam" id="PF26573">
    <property type="entry name" value="TPR_Epg5_2"/>
    <property type="match status" value="1"/>
</dbReference>
<keyword evidence="2" id="KW-0072">Autophagy</keyword>
<dbReference type="EMBL" id="LNIX01000021">
    <property type="protein sequence ID" value="OXA43819.1"/>
    <property type="molecule type" value="Genomic_DNA"/>
</dbReference>
<comment type="caution">
    <text evidence="5">The sequence shown here is derived from an EMBL/GenBank/DDBJ whole genome shotgun (WGS) entry which is preliminary data.</text>
</comment>
<evidence type="ECO:0000259" key="4">
    <source>
        <dbReference type="Pfam" id="PF26573"/>
    </source>
</evidence>
<gene>
    <name evidence="5" type="ORF">Fcan01_21570</name>
</gene>
<dbReference type="OMA" id="CCCNVAN"/>
<dbReference type="STRING" id="158441.A0A226DF71"/>
<keyword evidence="6" id="KW-1185">Reference proteome</keyword>
<evidence type="ECO:0000256" key="2">
    <source>
        <dbReference type="ARBA" id="ARBA00023006"/>
    </source>
</evidence>
<name>A0A226DF71_FOLCA</name>
<sequence length="1961" mass="224076">MFRRILLISKVQNQDIYDIRVASERNVLKLLAFGTQLVNILGQGFVSYYTDRYRQLIKMIGRLVLHCVQYITDHIESLISSDFGRDCGQKGSLIRKEYDLFFRSAVGILFSGKNIGSLQFLAAMPFQLISSEMLWHVYCAITKWTISDRFKTDISSEFENELVSMNESDGFYLLTTLCSMATAREKTDANFTRIVTLHLFQIGFLSPLTRDCCSKTARDLLGNLTRKYPEIITILLHTIDSKMQIIETFSLYLLKELAFDLWIPTDLDMKLIFHWLVSFPVSSTENQTARFVIQSMNWSFNAADGKLFLTFDIHYEVALMIMESNAKWEKGQNFISEGMKQMNPLTSKSQDNWAWDMLKRLHLHVFDRHAYSSHDQLQQILMSMATFDSNPELECVRKGIENKNPLACFLALYLTPAGVSVPLICSKGIDLIEIILQNYRLEYVMHALFFITPLFIDCPETLHAIDKFRNILTVLLAADMTYVRMAKNLITTDFPGEATKLFGDMISCQVNQCSRFGTDEKSVVAFWTESFTKLNGWNKDNNVLYLLDILAKSSLTRNDCHSYFMHHFADIYKNMPKSSHSGITSLFSWTASATTLLSNPSYSQIPYFTYYLLCIEMELENQTGFWKTLCIKLNNPKVPLDAAVKKSVSVSKFSTSTNFITIYRWGQLALDLPNNHELTFLVWQKFFLRYFHRVSDNQTTQYACVASRFFEGMINSSFYNKLRRKLNDLLSYVKEKLTSFEQNINTSENASENPVIMKELLMDKINLANALVLWIMDCQLLQPTLYLPALSPQFMPTISWSNYIDFEVILSEDRVAARTYMTTIGRSGWFDGFKLPRFCDLRISLSNCIEDVLKRLNSYDSPREPPNVPVFEDIIPTSPPMMLVDVASMKRGLEPHFSQLRNFSKSFAIQISQLLALNCSYCECLPELYLNSPAEMVVNARCSGKSGSRTFESCAGPARIVFKYTEAKLNENLGHKIHQNRIEYQTLLDGKGTQPPPEIVCTAAVFIEDFITNLVVHYRRASSDGEERVKVSGVGSELFYYAATLVNGDTDFYPPTRQLLSSLLEVLGREFISTHPSQCHRLVTTSIRNPKLVGALATHLSLTACQPSMLIDIYREVSSIPRKDVDLAFVILTKFDINNWLRTTKPKLNDRSQLLQIMWKAIVVDGFAPEDDRLMVHDTYRNHFRSMLVYDFPQHYGEILALLLEGIKQNNVSPQIWYDFCNGLSRDTIRFYPGMDSFLRKREAKRFATEGNMLGYHELMGTAQLLAQHFTDERLANGLYGLYSKYRNYVEPLSCFLQIVAYSVVACTLTNSQGTLSQNIVDAVWPIVRNLYSPWMLPYNQKFIQQNCAQWIQHMNFDATNVLQPWISNDSQLAMIIVNDFTDCLMFLAETLPGNTAIFSYLWNFYIENFAFIGVKEHVVGVVHNCLVSVPWASFWPSFSDVELWVRVVEKFLPASHSFLSIVFAQISWLEWIGQLSPKFFGKGHAMLLNLTVRLGNDTVARESPTWMQVLETAETRINWLAIPPSGLEPILNWLVMSIDPRVVLNLDLTHRMDKALLRLLETACGYGHTEQLSTNSSCNSMELNTKRYCYVRSYVKLIVSASSKHKNLLESHPKAFEDAIGSMISELATSVKRENQSPDFFMSHLRELLALMSNHTLVTIARNAVLEWCNSTDSHTLVFLMTVIQLSCGVQVRPYIVCPLLETIINLCFKYPDVSWTSIRDLTVVNPEELSNFFDISSKDGHYLVLHSLLLRRFPIFIQAGSNTISVFTDLLKNIKPKEANEEALSLIYNEILNVMIHLHKEASEHRNEAVLIQGKKFLLQLAQHASLVGDDKQGWGLLGAFGIGKSSQLSVRGRLFAKCIGTFIFVQLPVNLNVRINPSSEGHFSQISNETSIKPHPEVQSCLEKLESLKQSRQHTDLIECIDFATEFINLPDNALSSSSLFISKLNGYLFASRFLPRS</sequence>
<dbReference type="GO" id="GO:0005737">
    <property type="term" value="C:cytoplasm"/>
    <property type="evidence" value="ECO:0007669"/>
    <property type="project" value="TreeGrafter"/>
</dbReference>
<reference evidence="5 6" key="1">
    <citation type="submission" date="2015-12" db="EMBL/GenBank/DDBJ databases">
        <title>The genome of Folsomia candida.</title>
        <authorList>
            <person name="Faddeeva A."/>
            <person name="Derks M.F."/>
            <person name="Anvar Y."/>
            <person name="Smit S."/>
            <person name="Van Straalen N."/>
            <person name="Roelofs D."/>
        </authorList>
    </citation>
    <scope>NUCLEOTIDE SEQUENCE [LARGE SCALE GENOMIC DNA]</scope>
    <source>
        <strain evidence="5 6">VU population</strain>
        <tissue evidence="5">Whole body</tissue>
    </source>
</reference>
<dbReference type="Pfam" id="PF26103">
    <property type="entry name" value="TPR_Epg5"/>
    <property type="match status" value="1"/>
</dbReference>
<feature type="domain" description="Epg5-like central TPR repeats" evidence="3">
    <location>
        <begin position="1075"/>
        <end position="1469"/>
    </location>
</feature>
<dbReference type="Pfam" id="PF26106">
    <property type="entry name" value="TPR_Epg5_C"/>
    <property type="match status" value="1"/>
</dbReference>
<evidence type="ECO:0000313" key="5">
    <source>
        <dbReference type="EMBL" id="OXA43819.1"/>
    </source>
</evidence>
<comment type="similarity">
    <text evidence="1">Belongs to the EPG5 family.</text>
</comment>